<accession>A0A5R8XYM2</accession>
<keyword evidence="4" id="KW-0732">Signal</keyword>
<dbReference type="RefSeq" id="WP_138153448.1">
    <property type="nucleotide sequence ID" value="NZ_VANU01000006.1"/>
</dbReference>
<dbReference type="AlphaFoldDB" id="A0A5R8XYM2"/>
<sequence length="221" mass="26316">MKLFLLLFTIPFLLNAASFSKSKKDLLKKVYYDNQITFYCSNPYEIKDDNGKQKALIIKDEKYYSPRKPFYKSGKVNTRAERIEWEHVMPAHNFGRHLQCWRDGGRKACKSDKTFNEMEADMHNLVPAIGEINGDRSNYRYGANNPIKEQYGNCEFQVDFKGKRAYVKEDIRGDIARIYFYMSDKYKVNLSKQERKMMEVWNKLDPISDWERIKNKRVEKL</sequence>
<comment type="similarity">
    <text evidence="1">Belongs to the EndA/NucM nuclease family.</text>
</comment>
<dbReference type="GO" id="GO:0004518">
    <property type="term" value="F:nuclease activity"/>
    <property type="evidence" value="ECO:0007669"/>
    <property type="project" value="UniProtKB-KW"/>
</dbReference>
<reference evidence="5 6" key="1">
    <citation type="submission" date="2019-05" db="EMBL/GenBank/DDBJ databases">
        <title>Arcobacter sp. nov., isolated from sea sediment.</title>
        <authorList>
            <person name="Kim W."/>
        </authorList>
    </citation>
    <scope>NUCLEOTIDE SEQUENCE [LARGE SCALE GENOMIC DNA]</scope>
    <source>
        <strain evidence="5 6">CAU 1517</strain>
    </source>
</reference>
<keyword evidence="2" id="KW-0540">Nuclease</keyword>
<name>A0A5R8XYM2_9BACT</name>
<dbReference type="Proteomes" id="UP000308901">
    <property type="component" value="Unassembled WGS sequence"/>
</dbReference>
<keyword evidence="6" id="KW-1185">Reference proteome</keyword>
<dbReference type="Pfam" id="PF04231">
    <property type="entry name" value="Endonuclease_1"/>
    <property type="match status" value="1"/>
</dbReference>
<dbReference type="PANTHER" id="PTHR33607">
    <property type="entry name" value="ENDONUCLEASE-1"/>
    <property type="match status" value="1"/>
</dbReference>
<evidence type="ECO:0000313" key="6">
    <source>
        <dbReference type="Proteomes" id="UP000308901"/>
    </source>
</evidence>
<evidence type="ECO:0000256" key="1">
    <source>
        <dbReference type="ARBA" id="ARBA00006429"/>
    </source>
</evidence>
<dbReference type="EMBL" id="VANU01000006">
    <property type="protein sequence ID" value="TLP36218.1"/>
    <property type="molecule type" value="Genomic_DNA"/>
</dbReference>
<dbReference type="PANTHER" id="PTHR33607:SF2">
    <property type="entry name" value="ENDONUCLEASE-1"/>
    <property type="match status" value="1"/>
</dbReference>
<protein>
    <submittedName>
        <fullName evidence="5">Deoxyribonuclease</fullName>
    </submittedName>
</protein>
<dbReference type="SUPFAM" id="SSF54060">
    <property type="entry name" value="His-Me finger endonucleases"/>
    <property type="match status" value="1"/>
</dbReference>
<dbReference type="GO" id="GO:0016787">
    <property type="term" value="F:hydrolase activity"/>
    <property type="evidence" value="ECO:0007669"/>
    <property type="project" value="UniProtKB-KW"/>
</dbReference>
<keyword evidence="3" id="KW-0378">Hydrolase</keyword>
<feature type="chain" id="PRO_5024450609" evidence="4">
    <location>
        <begin position="17"/>
        <end position="221"/>
    </location>
</feature>
<gene>
    <name evidence="5" type="ORF">FDK22_13185</name>
</gene>
<comment type="caution">
    <text evidence="5">The sequence shown here is derived from an EMBL/GenBank/DDBJ whole genome shotgun (WGS) entry which is preliminary data.</text>
</comment>
<feature type="signal peptide" evidence="4">
    <location>
        <begin position="1"/>
        <end position="16"/>
    </location>
</feature>
<dbReference type="InterPro" id="IPR007346">
    <property type="entry name" value="Endonuclease-I"/>
</dbReference>
<evidence type="ECO:0000313" key="5">
    <source>
        <dbReference type="EMBL" id="TLP36218.1"/>
    </source>
</evidence>
<proteinExistence type="inferred from homology"/>
<dbReference type="InterPro" id="IPR044925">
    <property type="entry name" value="His-Me_finger_sf"/>
</dbReference>
<evidence type="ECO:0000256" key="4">
    <source>
        <dbReference type="SAM" id="SignalP"/>
    </source>
</evidence>
<evidence type="ECO:0000256" key="2">
    <source>
        <dbReference type="ARBA" id="ARBA00022722"/>
    </source>
</evidence>
<organism evidence="5 6">
    <name type="scientific">Arcobacter arenosus</name>
    <dbReference type="NCBI Taxonomy" id="2576037"/>
    <lineage>
        <taxon>Bacteria</taxon>
        <taxon>Pseudomonadati</taxon>
        <taxon>Campylobacterota</taxon>
        <taxon>Epsilonproteobacteria</taxon>
        <taxon>Campylobacterales</taxon>
        <taxon>Arcobacteraceae</taxon>
        <taxon>Arcobacter</taxon>
    </lineage>
</organism>
<dbReference type="OrthoDB" id="9800417at2"/>
<evidence type="ECO:0000256" key="3">
    <source>
        <dbReference type="ARBA" id="ARBA00022801"/>
    </source>
</evidence>